<sequence>MSFHARGLGNWGRHGWGAWDIGIRRVAAGCPHPWSSANPGHRGRQARPCWAGKRIQGTGIAAGAIESRWDVARISDRKAAQHLRRRVQRSGRKAALACSTSARVAPSTDTSTRRDPSPRRDGRCGRTFCTSVKAALDGPYAPPPGRAPAPAAVALRPSRLTPGDWRGQREARRAAARRQGVGNQLVGRQPAGARRPSHRRVVGRVTAGRGGDAARSVRVRPSKVKGASRRCATALRAALYPGASATPRAGVAGRPGACPGYTRRIPTTA</sequence>
<feature type="compositionally biased region" description="Basic and acidic residues" evidence="1">
    <location>
        <begin position="111"/>
        <end position="124"/>
    </location>
</feature>
<accession>A0ABS2LVS8</accession>
<evidence type="ECO:0000256" key="1">
    <source>
        <dbReference type="SAM" id="MobiDB-lite"/>
    </source>
</evidence>
<dbReference type="EMBL" id="JAFBBP010000001">
    <property type="protein sequence ID" value="MBM7491933.1"/>
    <property type="molecule type" value="Genomic_DNA"/>
</dbReference>
<keyword evidence="3" id="KW-1185">Reference proteome</keyword>
<evidence type="ECO:0000313" key="2">
    <source>
        <dbReference type="EMBL" id="MBM7491933.1"/>
    </source>
</evidence>
<reference evidence="2 3" key="1">
    <citation type="submission" date="2021-01" db="EMBL/GenBank/DDBJ databases">
        <title>Sequencing the genomes of 1000 actinobacteria strains.</title>
        <authorList>
            <person name="Klenk H.-P."/>
        </authorList>
    </citation>
    <scope>NUCLEOTIDE SEQUENCE [LARGE SCALE GENOMIC DNA]</scope>
    <source>
        <strain evidence="2 3">DSM 100204</strain>
    </source>
</reference>
<protein>
    <submittedName>
        <fullName evidence="2">Uncharacterized protein</fullName>
    </submittedName>
</protein>
<organism evidence="2 3">
    <name type="scientific">Micromonospora luteifusca</name>
    <dbReference type="NCBI Taxonomy" id="709860"/>
    <lineage>
        <taxon>Bacteria</taxon>
        <taxon>Bacillati</taxon>
        <taxon>Actinomycetota</taxon>
        <taxon>Actinomycetes</taxon>
        <taxon>Micromonosporales</taxon>
        <taxon>Micromonosporaceae</taxon>
        <taxon>Micromonospora</taxon>
    </lineage>
</organism>
<feature type="compositionally biased region" description="Polar residues" evidence="1">
    <location>
        <begin position="98"/>
        <end position="110"/>
    </location>
</feature>
<proteinExistence type="predicted"/>
<feature type="region of interest" description="Disordered" evidence="1">
    <location>
        <begin position="245"/>
        <end position="269"/>
    </location>
</feature>
<gene>
    <name evidence="2" type="ORF">JOD64_003155</name>
</gene>
<evidence type="ECO:0000313" key="3">
    <source>
        <dbReference type="Proteomes" id="UP000764837"/>
    </source>
</evidence>
<name>A0ABS2LVS8_9ACTN</name>
<feature type="region of interest" description="Disordered" evidence="1">
    <location>
        <begin position="84"/>
        <end position="125"/>
    </location>
</feature>
<comment type="caution">
    <text evidence="2">The sequence shown here is derived from an EMBL/GenBank/DDBJ whole genome shotgun (WGS) entry which is preliminary data.</text>
</comment>
<dbReference type="Proteomes" id="UP000764837">
    <property type="component" value="Unassembled WGS sequence"/>
</dbReference>
<feature type="region of interest" description="Disordered" evidence="1">
    <location>
        <begin position="159"/>
        <end position="200"/>
    </location>
</feature>